<dbReference type="FunFam" id="1.10.45.10:FF:000001">
    <property type="entry name" value="D-lactate dehydrogenase mitochondrial"/>
    <property type="match status" value="1"/>
</dbReference>
<dbReference type="EMBL" id="JNSK01000022">
    <property type="protein sequence ID" value="KGA18617.1"/>
    <property type="molecule type" value="Genomic_DNA"/>
</dbReference>
<reference evidence="7" key="1">
    <citation type="submission" date="2014-05" db="EMBL/GenBank/DDBJ databases">
        <title>Key roles for freshwater Actinobacteria revealed by deep metagenomic sequencing.</title>
        <authorList>
            <person name="Ghai R."/>
            <person name="Mizuno C.M."/>
            <person name="Picazo A."/>
            <person name="Camacho A."/>
            <person name="Rodriguez-Valera F."/>
        </authorList>
    </citation>
    <scope>NUCLEOTIDE SEQUENCE</scope>
</reference>
<name>A0A094Q5D5_9ZZZZ</name>
<comment type="similarity">
    <text evidence="2">Belongs to the FAD-binding oxidoreductase/transferase type 4 family.</text>
</comment>
<dbReference type="PROSITE" id="PS51387">
    <property type="entry name" value="FAD_PCMH"/>
    <property type="match status" value="1"/>
</dbReference>
<feature type="domain" description="FAD-binding PCMH-type" evidence="6">
    <location>
        <begin position="35"/>
        <end position="215"/>
    </location>
</feature>
<evidence type="ECO:0000256" key="1">
    <source>
        <dbReference type="ARBA" id="ARBA00001974"/>
    </source>
</evidence>
<dbReference type="InterPro" id="IPR016171">
    <property type="entry name" value="Vanillyl_alc_oxidase_C-sub2"/>
</dbReference>
<evidence type="ECO:0000256" key="5">
    <source>
        <dbReference type="ARBA" id="ARBA00023002"/>
    </source>
</evidence>
<dbReference type="PANTHER" id="PTHR42934">
    <property type="entry name" value="GLYCOLATE OXIDASE SUBUNIT GLCD"/>
    <property type="match status" value="1"/>
</dbReference>
<evidence type="ECO:0000313" key="7">
    <source>
        <dbReference type="EMBL" id="KGA18617.1"/>
    </source>
</evidence>
<keyword evidence="5" id="KW-0560">Oxidoreductase</keyword>
<dbReference type="Gene3D" id="3.30.70.2740">
    <property type="match status" value="1"/>
</dbReference>
<dbReference type="PANTHER" id="PTHR42934:SF2">
    <property type="entry name" value="GLYCOLATE OXIDASE SUBUNIT GLCD"/>
    <property type="match status" value="1"/>
</dbReference>
<evidence type="ECO:0000256" key="4">
    <source>
        <dbReference type="ARBA" id="ARBA00022827"/>
    </source>
</evidence>
<evidence type="ECO:0000256" key="2">
    <source>
        <dbReference type="ARBA" id="ARBA00008000"/>
    </source>
</evidence>
<dbReference type="InterPro" id="IPR051914">
    <property type="entry name" value="FAD-linked_OxidoTrans_Type4"/>
</dbReference>
<dbReference type="InterPro" id="IPR036318">
    <property type="entry name" value="FAD-bd_PCMH-like_sf"/>
</dbReference>
<dbReference type="InterPro" id="IPR016166">
    <property type="entry name" value="FAD-bd_PCMH"/>
</dbReference>
<gene>
    <name evidence="7" type="ORF">GM50_8100</name>
</gene>
<dbReference type="InterPro" id="IPR016169">
    <property type="entry name" value="FAD-bd_PCMH_sub2"/>
</dbReference>
<dbReference type="AlphaFoldDB" id="A0A094Q5D5"/>
<evidence type="ECO:0000256" key="3">
    <source>
        <dbReference type="ARBA" id="ARBA00022630"/>
    </source>
</evidence>
<dbReference type="FunFam" id="3.30.70.2740:FF:000001">
    <property type="entry name" value="D-lactate dehydrogenase mitochondrial"/>
    <property type="match status" value="1"/>
</dbReference>
<dbReference type="GO" id="GO:0016491">
    <property type="term" value="F:oxidoreductase activity"/>
    <property type="evidence" value="ECO:0007669"/>
    <property type="project" value="UniProtKB-KW"/>
</dbReference>
<dbReference type="SUPFAM" id="SSF56176">
    <property type="entry name" value="FAD-binding/transporter-associated domain-like"/>
    <property type="match status" value="1"/>
</dbReference>
<dbReference type="Pfam" id="PF02913">
    <property type="entry name" value="FAD-oxidase_C"/>
    <property type="match status" value="1"/>
</dbReference>
<keyword evidence="3" id="KW-0285">Flavoprotein</keyword>
<dbReference type="InterPro" id="IPR004113">
    <property type="entry name" value="FAD-bd_oxidored_4_C"/>
</dbReference>
<organism evidence="7">
    <name type="scientific">freshwater metagenome</name>
    <dbReference type="NCBI Taxonomy" id="449393"/>
    <lineage>
        <taxon>unclassified sequences</taxon>
        <taxon>metagenomes</taxon>
        <taxon>ecological metagenomes</taxon>
    </lineage>
</organism>
<keyword evidence="4" id="KW-0274">FAD</keyword>
<accession>A0A094Q5D5</accession>
<dbReference type="GO" id="GO:0071949">
    <property type="term" value="F:FAD binding"/>
    <property type="evidence" value="ECO:0007669"/>
    <property type="project" value="InterPro"/>
</dbReference>
<dbReference type="Gene3D" id="1.10.45.10">
    <property type="entry name" value="Vanillyl-alcohol Oxidase, Chain A, domain 4"/>
    <property type="match status" value="1"/>
</dbReference>
<comment type="cofactor">
    <cofactor evidence="1">
        <name>FAD</name>
        <dbReference type="ChEBI" id="CHEBI:57692"/>
    </cofactor>
</comment>
<proteinExistence type="inferred from homology"/>
<dbReference type="InterPro" id="IPR006094">
    <property type="entry name" value="Oxid_FAD_bind_N"/>
</dbReference>
<comment type="caution">
    <text evidence="7">The sequence shown here is derived from an EMBL/GenBank/DDBJ whole genome shotgun (WGS) entry which is preliminary data.</text>
</comment>
<sequence length="450" mass="47100">MDHLSGLRAALGENASLISDPEITASYSKDQAPFASHEPAALVLLAKSTEEVSKAMAYAHAHNIPVVARGAGSGLSGGANATSTSLVISLEKMNSIIEIDETNMIARVEAGVINLDLDKAAELKGLAYLPDPASRDWSTIGGNVATNAGGMCCVKYGVTSAHVRALTVVMADGQIVNLGSATKKAVTTLDLTRLMIGSEGTLGIITELIVGLAVRPDTPATIIATFPHIKSAAAAAAALLKFKPSMLEIIDQTTLKAVEAWHPLGFEVAGSVLLMQLDEDQDRADEVLTLCHSFEMIDGAASTEAADAVEFIRVRKLAYPALERLGATLLDDVAVPISKIAELVERVEALSTKYDLTIGIFGHAGDGNMHPTIVHDHGDLKAQERAIAAFGEIVEIAQSLGGTASGEHGIGSIKQAFAANELSPAVIELQRAIKRAFDPKGILNPGKKLP</sequence>
<dbReference type="SUPFAM" id="SSF55103">
    <property type="entry name" value="FAD-linked oxidases, C-terminal domain"/>
    <property type="match status" value="1"/>
</dbReference>
<evidence type="ECO:0000259" key="6">
    <source>
        <dbReference type="PROSITE" id="PS51387"/>
    </source>
</evidence>
<protein>
    <recommendedName>
        <fullName evidence="6">FAD-binding PCMH-type domain-containing protein</fullName>
    </recommendedName>
</protein>
<dbReference type="InterPro" id="IPR016164">
    <property type="entry name" value="FAD-linked_Oxase-like_C"/>
</dbReference>
<dbReference type="Pfam" id="PF01565">
    <property type="entry name" value="FAD_binding_4"/>
    <property type="match status" value="1"/>
</dbReference>
<dbReference type="Gene3D" id="3.30.465.10">
    <property type="match status" value="1"/>
</dbReference>